<feature type="compositionally biased region" description="Polar residues" evidence="1">
    <location>
        <begin position="265"/>
        <end position="283"/>
    </location>
</feature>
<feature type="region of interest" description="Disordered" evidence="1">
    <location>
        <begin position="122"/>
        <end position="156"/>
    </location>
</feature>
<comment type="caution">
    <text evidence="2">The sequence shown here is derived from an EMBL/GenBank/DDBJ whole genome shotgun (WGS) entry which is preliminary data.</text>
</comment>
<accession>A0A024FUU3</accession>
<dbReference type="Proteomes" id="UP000053237">
    <property type="component" value="Unassembled WGS sequence"/>
</dbReference>
<feature type="region of interest" description="Disordered" evidence="1">
    <location>
        <begin position="265"/>
        <end position="315"/>
    </location>
</feature>
<evidence type="ECO:0000313" key="2">
    <source>
        <dbReference type="EMBL" id="CCI10692.1"/>
    </source>
</evidence>
<dbReference type="AlphaFoldDB" id="A0A024FUU3"/>
<protein>
    <submittedName>
        <fullName evidence="2">Uncharacterized protein</fullName>
    </submittedName>
</protein>
<dbReference type="InParanoid" id="A0A024FUU3"/>
<feature type="compositionally biased region" description="Basic and acidic residues" evidence="1">
    <location>
        <begin position="302"/>
        <end position="315"/>
    </location>
</feature>
<proteinExistence type="predicted"/>
<feature type="region of interest" description="Disordered" evidence="1">
    <location>
        <begin position="221"/>
        <end position="240"/>
    </location>
</feature>
<dbReference type="EMBL" id="CAIX01000348">
    <property type="protein sequence ID" value="CCI10692.1"/>
    <property type="molecule type" value="Genomic_DNA"/>
</dbReference>
<feature type="compositionally biased region" description="Basic and acidic residues" evidence="1">
    <location>
        <begin position="127"/>
        <end position="137"/>
    </location>
</feature>
<keyword evidence="3" id="KW-1185">Reference proteome</keyword>
<sequence length="315" mass="36353">MEASTGDLAIWQVNMKTIKCFGYYFEEAIVEFDIWHEKLVVPNAIYKIMQKNMKSVKKLTPIAFLPSGEMPFFMMIDFKHIVAHNSDRWIFGRAAMRLHKYSFYKTKESHIKIDIGIPEEEESDSIDVGKRTESKDEKRKKKEPHRSDDDQQSTLKMGWKNERVIIPDSRFSQASIFPYDRHATSRNPERVVIHRMKDQLAFKSGTEYAKPLYYRHNSLRGSSSTQISHLTNSNADHGSERNSQLYVGQLESGFNALSLSTTGSGNTGFSNDQQNQAGSNFSFPHTEPTYSYEDTKSWWNPTRKDGTDTKKDYGQ</sequence>
<gene>
    <name evidence="2" type="ORF">BN9_112730</name>
</gene>
<evidence type="ECO:0000313" key="3">
    <source>
        <dbReference type="Proteomes" id="UP000053237"/>
    </source>
</evidence>
<organism evidence="2 3">
    <name type="scientific">Albugo candida</name>
    <dbReference type="NCBI Taxonomy" id="65357"/>
    <lineage>
        <taxon>Eukaryota</taxon>
        <taxon>Sar</taxon>
        <taxon>Stramenopiles</taxon>
        <taxon>Oomycota</taxon>
        <taxon>Peronosporomycetes</taxon>
        <taxon>Albuginales</taxon>
        <taxon>Albuginaceae</taxon>
        <taxon>Albugo</taxon>
    </lineage>
</organism>
<reference evidence="2 3" key="1">
    <citation type="submission" date="2012-05" db="EMBL/GenBank/DDBJ databases">
        <title>Recombination and specialization in a pathogen metapopulation.</title>
        <authorList>
            <person name="Gardiner A."/>
            <person name="Kemen E."/>
            <person name="Schultz-Larsen T."/>
            <person name="MacLean D."/>
            <person name="Van Oosterhout C."/>
            <person name="Jones J.D.G."/>
        </authorList>
    </citation>
    <scope>NUCLEOTIDE SEQUENCE [LARGE SCALE GENOMIC DNA]</scope>
    <source>
        <strain evidence="2 3">Ac Nc2</strain>
    </source>
</reference>
<name>A0A024FUU3_9STRA</name>
<evidence type="ECO:0000256" key="1">
    <source>
        <dbReference type="SAM" id="MobiDB-lite"/>
    </source>
</evidence>